<dbReference type="Gene3D" id="3.40.50.1820">
    <property type="entry name" value="alpha/beta hydrolase"/>
    <property type="match status" value="1"/>
</dbReference>
<reference evidence="4 5" key="1">
    <citation type="submission" date="2020-10" db="EMBL/GenBank/DDBJ databases">
        <title>Novel species in genus Corynebacterium.</title>
        <authorList>
            <person name="Zhang G."/>
        </authorList>
    </citation>
    <scope>NUCLEOTIDE SEQUENCE [LARGE SCALE GENOMIC DNA]</scope>
    <source>
        <strain evidence="4 5">DSM 45110</strain>
    </source>
</reference>
<dbReference type="PANTHER" id="PTHR42776:SF27">
    <property type="entry name" value="DIPEPTIDYL PEPTIDASE FAMILY MEMBER 6"/>
    <property type="match status" value="1"/>
</dbReference>
<dbReference type="Pfam" id="PF00326">
    <property type="entry name" value="Peptidase_S9"/>
    <property type="match status" value="1"/>
</dbReference>
<accession>A0ABR9ZIW4</accession>
<evidence type="ECO:0000313" key="4">
    <source>
        <dbReference type="EMBL" id="MBF4552923.1"/>
    </source>
</evidence>
<feature type="compositionally biased region" description="Basic and acidic residues" evidence="2">
    <location>
        <begin position="1"/>
        <end position="13"/>
    </location>
</feature>
<dbReference type="InterPro" id="IPR001375">
    <property type="entry name" value="Peptidase_S9_cat"/>
</dbReference>
<comment type="caution">
    <text evidence="4">The sequence shown here is derived from an EMBL/GenBank/DDBJ whole genome shotgun (WGS) entry which is preliminary data.</text>
</comment>
<keyword evidence="1" id="KW-0378">Hydrolase</keyword>
<dbReference type="Proteomes" id="UP000635902">
    <property type="component" value="Unassembled WGS sequence"/>
</dbReference>
<proteinExistence type="predicted"/>
<evidence type="ECO:0000256" key="2">
    <source>
        <dbReference type="SAM" id="MobiDB-lite"/>
    </source>
</evidence>
<evidence type="ECO:0000313" key="5">
    <source>
        <dbReference type="Proteomes" id="UP000635902"/>
    </source>
</evidence>
<sequence>MAGQERDVAHESTSDEQSAIRNFRNWARQQLGFRPVKDKQKSPLQENLIREEESAGGGTYREKRLWSVDRYVKAPALSPDGRLLACIVVEQDQFPLALQIPLDAKGEPIPGQEREVKLPIDGAVRHVLYSPDGKWLACEVAPDGGDHEQIWFVTTDPEDPNAYNVDLTNFETVELVSWEDDLVAVSAFDKEGNVEGKLLNPLTGESFVVDRRTGGALVHSRDMHSLFRVGSRGNRELLAVEPDGSWSPLMPVDNGSTTDQGFVVPDGDSYSVIVRSDHSAERFRLLRLTPRPHGFDVKVLMEHDEAEVEEFTVSSDGTTAAVLWNNDGWCDLEIVRLTEDGAEVIVVPELPSLIASTPSLTADGSRLAVAVSGPEFPPSVVVFDINSRSWVGDRFRVAASALGELVVGVEAGLLSEQPKDQRGREVLSVWGTAEIIPELHTYEARDGLQLSGWLYQAVGRNPSEPAPMVVYFHGGPEGQSRPEYNNVMRKLAAAGYSVFQPNVRGSLGKGRKFSQADDRYGRFAALDDVEDSLDYLIDAGLATDGNALIMGRSYGGYLVHASLTRHAGRWLGGIAACGMSDLETFYRDTDPWVAAAALPKYGDPQLDKQLLEEASPLRNLKKVKVPVLFIHGQQDFNVPVSEAYQAMGVLTAHGVDTELLLFDDEGHNFERLPNRYEMAQRILKFCERVFHE</sequence>
<dbReference type="PANTHER" id="PTHR42776">
    <property type="entry name" value="SERINE PEPTIDASE S9 FAMILY MEMBER"/>
    <property type="match status" value="1"/>
</dbReference>
<protein>
    <submittedName>
        <fullName evidence="4">S9 family peptidase</fullName>
    </submittedName>
</protein>
<dbReference type="SUPFAM" id="SSF53474">
    <property type="entry name" value="alpha/beta-Hydrolases"/>
    <property type="match status" value="1"/>
</dbReference>
<dbReference type="InterPro" id="IPR029058">
    <property type="entry name" value="AB_hydrolase_fold"/>
</dbReference>
<evidence type="ECO:0000256" key="1">
    <source>
        <dbReference type="ARBA" id="ARBA00022801"/>
    </source>
</evidence>
<feature type="domain" description="Peptidase S9 prolyl oligopeptidase catalytic" evidence="3">
    <location>
        <begin position="486"/>
        <end position="690"/>
    </location>
</feature>
<evidence type="ECO:0000259" key="3">
    <source>
        <dbReference type="Pfam" id="PF00326"/>
    </source>
</evidence>
<gene>
    <name evidence="4" type="ORF">IRY30_02350</name>
</gene>
<dbReference type="EMBL" id="JADKMY010000001">
    <property type="protein sequence ID" value="MBF4552923.1"/>
    <property type="molecule type" value="Genomic_DNA"/>
</dbReference>
<dbReference type="Gene3D" id="2.120.10.30">
    <property type="entry name" value="TolB, C-terminal domain"/>
    <property type="match status" value="1"/>
</dbReference>
<feature type="region of interest" description="Disordered" evidence="2">
    <location>
        <begin position="1"/>
        <end position="55"/>
    </location>
</feature>
<name>A0ABR9ZIW4_9CORY</name>
<organism evidence="4 5">
    <name type="scientific">Corynebacterium suicordis DSM 45110</name>
    <dbReference type="NCBI Taxonomy" id="1121369"/>
    <lineage>
        <taxon>Bacteria</taxon>
        <taxon>Bacillati</taxon>
        <taxon>Actinomycetota</taxon>
        <taxon>Actinomycetes</taxon>
        <taxon>Mycobacteriales</taxon>
        <taxon>Corynebacteriaceae</taxon>
        <taxon>Corynebacterium</taxon>
    </lineage>
</organism>
<dbReference type="SUPFAM" id="SSF82171">
    <property type="entry name" value="DPP6 N-terminal domain-like"/>
    <property type="match status" value="1"/>
</dbReference>
<dbReference type="InterPro" id="IPR011042">
    <property type="entry name" value="6-blade_b-propeller_TolB-like"/>
</dbReference>
<keyword evidence="5" id="KW-1185">Reference proteome</keyword>